<gene>
    <name evidence="7" type="ORF">GP711_09965</name>
</gene>
<dbReference type="InterPro" id="IPR007554">
    <property type="entry name" value="Glycerophosphate_synth"/>
</dbReference>
<evidence type="ECO:0000256" key="1">
    <source>
        <dbReference type="ARBA" id="ARBA00004202"/>
    </source>
</evidence>
<dbReference type="InterPro" id="IPR051612">
    <property type="entry name" value="Teichoic_Acid_Biosynth"/>
</dbReference>
<evidence type="ECO:0000313" key="8">
    <source>
        <dbReference type="Proteomes" id="UP000437875"/>
    </source>
</evidence>
<comment type="similarity">
    <text evidence="2">Belongs to the CDP-glycerol glycerophosphotransferase family.</text>
</comment>
<proteinExistence type="inferred from homology"/>
<dbReference type="Gene3D" id="3.40.50.12580">
    <property type="match status" value="1"/>
</dbReference>
<accession>A0A6D0HMM3</accession>
<sequence length="1107" mass="128812">MQDINYVINNYTKDNIWLFNSAGLFTGNVKYLFIYISNYRPDIFACYISGDQKNVDYIKSLGFNACHFKSKEGAQLLNAAGVYVNEHCKEIYPKELLNTKILNLYHGVGLKQIEKKADREYLYQRIAKKHITYNEQFSNNMCFLVTSPFMEKHFKEQLDLTDDQIIRGGYPRCIYQSLYEPVVTYNHDIISQAGLPKDTKLALYAPTFREKNPKNFLYLAIKDINILSKTLEKNNLCLIIKLHPEISNDFYFKTLQKQVGQYRNIIFWDNKNDIYEIFNKIDLAIIDYSSIYYDLVSAGVKNFIRYIFDFDDEKHIMLYDYQSHTSGKMCQSFGELINAIDEYQTYSDNNLEKIKELFWSYDDENTFENIINQTNQFKIGNKGVLPTFYSFDVFDTLIGRKCLIPKGIFYKVMELIKASDEGFPEIFHTDYVNIRMQAEANCRELLIKTIGHYEISYRDIFSRIQSVYNLNDSQITKLMDWEVQAEYENVIPIDEMVKKAEQLVKENETVVLISDMYLPKEVISNMLAHVSPLLNKLPLYLSSEYGVQKASQQLYLRVYKDHSPWRFKEWIHYGDNATSDGTKAKELGIKPQIHKIPKINAYETALINKIRNYNSYLLTGLLSRMRFNSINEKDYFCYAHVSGYMVPYVAWCIRDAIDRGIETLYFVSRDGHFLKEIADAYISLKKLNIKTKYFYGSRRAWRVPAMIESIDDEFFSNFGNLVGVDNYDKLISSLSISHNLFQKLFPETGLNKSSKISPAELVALREFFSKSTKYHDYLIEKAKEERKIVIDYIKQEINPDEKYAFVEYWARGYTQTCLRKLIDNAFDKPSECVFYYYRSILPSIDNDIRINYSTNNISLIPVEAIFANCPHGTVTGYKRELKKIVPVIARARFDAELYWSLGKYLKNFVNEFYSLPFTSDVSTIERHFSSFAFEWYRDHQDDPVLVNSMAHLLYSEASLGALREFAPAITSESLALLKQGKPVGAFTRSIKMSLARSTPSIKKEYQEYLKNPKALSAKPSNAKQKVLPTNTSKVKIKEPAKINQHLAAQSSDSRKIRLLNKLERNPEMFFSDSNKKIVRLAGKTAFNPILKPVLGNVIIKLSKKIIH</sequence>
<comment type="caution">
    <text evidence="7">The sequence shown here is derived from an EMBL/GenBank/DDBJ whole genome shotgun (WGS) entry which is preliminary data.</text>
</comment>
<comment type="subcellular location">
    <subcellularLocation>
        <location evidence="1">Cell membrane</location>
        <topology evidence="1">Peripheral membrane protein</topology>
    </subcellularLocation>
</comment>
<evidence type="ECO:0000256" key="5">
    <source>
        <dbReference type="ARBA" id="ARBA00022944"/>
    </source>
</evidence>
<dbReference type="Proteomes" id="UP000437875">
    <property type="component" value="Unassembled WGS sequence"/>
</dbReference>
<dbReference type="GO" id="GO:0019350">
    <property type="term" value="P:teichoic acid biosynthetic process"/>
    <property type="evidence" value="ECO:0007669"/>
    <property type="project" value="UniProtKB-KW"/>
</dbReference>
<keyword evidence="6" id="KW-0472">Membrane</keyword>
<evidence type="ECO:0000256" key="2">
    <source>
        <dbReference type="ARBA" id="ARBA00010488"/>
    </source>
</evidence>
<keyword evidence="5" id="KW-0777">Teichoic acid biosynthesis</keyword>
<dbReference type="RefSeq" id="WP_021516456.1">
    <property type="nucleotide sequence ID" value="NZ_CAJGWE010000007.1"/>
</dbReference>
<evidence type="ECO:0000256" key="6">
    <source>
        <dbReference type="ARBA" id="ARBA00023136"/>
    </source>
</evidence>
<dbReference type="GO" id="GO:0047355">
    <property type="term" value="F:CDP-glycerol glycerophosphotransferase activity"/>
    <property type="evidence" value="ECO:0007669"/>
    <property type="project" value="InterPro"/>
</dbReference>
<dbReference type="EMBL" id="WSGM01000005">
    <property type="protein sequence ID" value="KAE9731961.1"/>
    <property type="molecule type" value="Genomic_DNA"/>
</dbReference>
<dbReference type="Gene3D" id="1.10.150.400">
    <property type="match status" value="1"/>
</dbReference>
<keyword evidence="4" id="KW-0808">Transferase</keyword>
<dbReference type="Pfam" id="PF04464">
    <property type="entry name" value="Glyphos_transf"/>
    <property type="match status" value="1"/>
</dbReference>
<dbReference type="PANTHER" id="PTHR37316:SF3">
    <property type="entry name" value="TEICHOIC ACID GLYCEROL-PHOSPHATE TRANSFERASE"/>
    <property type="match status" value="1"/>
</dbReference>
<evidence type="ECO:0000256" key="3">
    <source>
        <dbReference type="ARBA" id="ARBA00022475"/>
    </source>
</evidence>
<dbReference type="InterPro" id="IPR023214">
    <property type="entry name" value="HAD_sf"/>
</dbReference>
<dbReference type="GO" id="GO:0005886">
    <property type="term" value="C:plasma membrane"/>
    <property type="evidence" value="ECO:0007669"/>
    <property type="project" value="UniProtKB-SubCell"/>
</dbReference>
<dbReference type="InterPro" id="IPR043149">
    <property type="entry name" value="TagF_N"/>
</dbReference>
<dbReference type="Gene3D" id="3.40.50.1000">
    <property type="entry name" value="HAD superfamily/HAD-like"/>
    <property type="match status" value="1"/>
</dbReference>
<dbReference type="PANTHER" id="PTHR37316">
    <property type="entry name" value="TEICHOIC ACID GLYCEROL-PHOSPHATE PRIMASE"/>
    <property type="match status" value="1"/>
</dbReference>
<keyword evidence="3" id="KW-1003">Cell membrane</keyword>
<dbReference type="InterPro" id="IPR043148">
    <property type="entry name" value="TagF_C"/>
</dbReference>
<organism evidence="7 8">
    <name type="scientific">Escherichia coli</name>
    <dbReference type="NCBI Taxonomy" id="562"/>
    <lineage>
        <taxon>Bacteria</taxon>
        <taxon>Pseudomonadati</taxon>
        <taxon>Pseudomonadota</taxon>
        <taxon>Gammaproteobacteria</taxon>
        <taxon>Enterobacterales</taxon>
        <taxon>Enterobacteriaceae</taxon>
        <taxon>Escherichia</taxon>
    </lineage>
</organism>
<evidence type="ECO:0000313" key="7">
    <source>
        <dbReference type="EMBL" id="KAE9731961.1"/>
    </source>
</evidence>
<dbReference type="AlphaFoldDB" id="A0A6D0HMM3"/>
<reference evidence="7 8" key="1">
    <citation type="submission" date="2019-10" db="EMBL/GenBank/DDBJ databases">
        <title>Antimicrobial-resistant enteric bacteria are widely distributed amongst people, animals and the environment in northern Tanzania.</title>
        <authorList>
            <person name="Subbiah M."/>
            <person name="Call D.R."/>
        </authorList>
    </citation>
    <scope>NUCLEOTIDE SEQUENCE [LARGE SCALE GENOMIC DNA]</scope>
    <source>
        <strain evidence="7 8">TzEc067</strain>
    </source>
</reference>
<protein>
    <submittedName>
        <fullName evidence="7">Uncharacterized protein</fullName>
    </submittedName>
</protein>
<evidence type="ECO:0000256" key="4">
    <source>
        <dbReference type="ARBA" id="ARBA00022679"/>
    </source>
</evidence>
<name>A0A6D0HMM3_ECOLX</name>
<dbReference type="Gene3D" id="3.40.50.11820">
    <property type="match status" value="1"/>
</dbReference>